<dbReference type="Proteomes" id="UP001460270">
    <property type="component" value="Unassembled WGS sequence"/>
</dbReference>
<reference evidence="3" key="1">
    <citation type="submission" date="2024-04" db="EMBL/GenBank/DDBJ databases">
        <title>Salinicola lusitanus LLJ914,a marine bacterium isolated from the Okinawa Trough.</title>
        <authorList>
            <person name="Li J."/>
        </authorList>
    </citation>
    <scope>NUCLEOTIDE SEQUENCE [LARGE SCALE GENOMIC DNA]</scope>
</reference>
<gene>
    <name evidence="2" type="ORF">WMY93_002335</name>
</gene>
<protein>
    <submittedName>
        <fullName evidence="2">Uncharacterized protein</fullName>
    </submittedName>
</protein>
<dbReference type="EMBL" id="JBBPFD010000002">
    <property type="protein sequence ID" value="KAK7939009.1"/>
    <property type="molecule type" value="Genomic_DNA"/>
</dbReference>
<keyword evidence="3" id="KW-1185">Reference proteome</keyword>
<dbReference type="AlphaFoldDB" id="A0AAW0PW97"/>
<feature type="region of interest" description="Disordered" evidence="1">
    <location>
        <begin position="75"/>
        <end position="99"/>
    </location>
</feature>
<evidence type="ECO:0000313" key="2">
    <source>
        <dbReference type="EMBL" id="KAK7939009.1"/>
    </source>
</evidence>
<proteinExistence type="predicted"/>
<name>A0AAW0PW97_9GOBI</name>
<evidence type="ECO:0000256" key="1">
    <source>
        <dbReference type="SAM" id="MobiDB-lite"/>
    </source>
</evidence>
<accession>A0AAW0PW97</accession>
<comment type="caution">
    <text evidence="2">The sequence shown here is derived from an EMBL/GenBank/DDBJ whole genome shotgun (WGS) entry which is preliminary data.</text>
</comment>
<evidence type="ECO:0000313" key="3">
    <source>
        <dbReference type="Proteomes" id="UP001460270"/>
    </source>
</evidence>
<organism evidence="2 3">
    <name type="scientific">Mugilogobius chulae</name>
    <name type="common">yellowstripe goby</name>
    <dbReference type="NCBI Taxonomy" id="88201"/>
    <lineage>
        <taxon>Eukaryota</taxon>
        <taxon>Metazoa</taxon>
        <taxon>Chordata</taxon>
        <taxon>Craniata</taxon>
        <taxon>Vertebrata</taxon>
        <taxon>Euteleostomi</taxon>
        <taxon>Actinopterygii</taxon>
        <taxon>Neopterygii</taxon>
        <taxon>Teleostei</taxon>
        <taxon>Neoteleostei</taxon>
        <taxon>Acanthomorphata</taxon>
        <taxon>Gobiaria</taxon>
        <taxon>Gobiiformes</taxon>
        <taxon>Gobioidei</taxon>
        <taxon>Gobiidae</taxon>
        <taxon>Gobionellinae</taxon>
        <taxon>Mugilogobius</taxon>
    </lineage>
</organism>
<sequence>MLTRIFNIPQLQFTRPDAPDGLCGGGVICGASCPRAEAEAADSSRVAPVVVAVVVKLASSLLLLLLSSSSARKPALNTDARKQTAHQSTRHLHASAISASSSASLPRHVSGLRVRACPGCGLLSAGIHIIRAVPGVQAPPTRMDGWTQLVRGERLAHCTRVE</sequence>